<evidence type="ECO:0000313" key="1">
    <source>
        <dbReference type="EMBL" id="CEK49234.1"/>
    </source>
</evidence>
<reference evidence="1" key="1">
    <citation type="submission" date="2014-12" db="EMBL/GenBank/DDBJ databases">
        <title>Insight into the proteome of Arion vulgaris.</title>
        <authorList>
            <person name="Aradska J."/>
            <person name="Bulat T."/>
            <person name="Smidak R."/>
            <person name="Sarate P."/>
            <person name="Gangsoo J."/>
            <person name="Sialana F."/>
            <person name="Bilban M."/>
            <person name="Lubec G."/>
        </authorList>
    </citation>
    <scope>NUCLEOTIDE SEQUENCE</scope>
    <source>
        <tissue evidence="1">Skin</tissue>
    </source>
</reference>
<name>A0A0B6XZ99_9EUPU</name>
<sequence length="79" mass="9166">MQHFWFRQIFTRDMFQMLKSHMFHVSDVTAEEKVKMVAAIKKPQLSISASVDIQTTSQRTSNANKHHSNPFNCLVAQTK</sequence>
<organism evidence="1">
    <name type="scientific">Arion vulgaris</name>
    <dbReference type="NCBI Taxonomy" id="1028688"/>
    <lineage>
        <taxon>Eukaryota</taxon>
        <taxon>Metazoa</taxon>
        <taxon>Spiralia</taxon>
        <taxon>Lophotrochozoa</taxon>
        <taxon>Mollusca</taxon>
        <taxon>Gastropoda</taxon>
        <taxon>Heterobranchia</taxon>
        <taxon>Euthyneura</taxon>
        <taxon>Panpulmonata</taxon>
        <taxon>Eupulmonata</taxon>
        <taxon>Stylommatophora</taxon>
        <taxon>Helicina</taxon>
        <taxon>Arionoidea</taxon>
        <taxon>Arionidae</taxon>
        <taxon>Arion</taxon>
    </lineage>
</organism>
<dbReference type="EMBL" id="HACG01002369">
    <property type="protein sequence ID" value="CEK49234.1"/>
    <property type="molecule type" value="Transcribed_RNA"/>
</dbReference>
<proteinExistence type="predicted"/>
<gene>
    <name evidence="1" type="primary">ORF6955</name>
</gene>
<dbReference type="AlphaFoldDB" id="A0A0B6XZ99"/>
<accession>A0A0B6XZ99</accession>
<protein>
    <submittedName>
        <fullName evidence="1">Uncharacterized protein</fullName>
    </submittedName>
</protein>